<dbReference type="Proteomes" id="UP000885792">
    <property type="component" value="Unassembled WGS sequence"/>
</dbReference>
<dbReference type="PANTHER" id="PTHR11178">
    <property type="entry name" value="IRON-SULFUR CLUSTER SCAFFOLD PROTEIN NFU-RELATED"/>
    <property type="match status" value="1"/>
</dbReference>
<evidence type="ECO:0000313" key="2">
    <source>
        <dbReference type="EMBL" id="HHJ64382.1"/>
    </source>
</evidence>
<dbReference type="Pfam" id="PF01106">
    <property type="entry name" value="NifU"/>
    <property type="match status" value="1"/>
</dbReference>
<name>A0A7C5QIK5_AQUAO</name>
<gene>
    <name evidence="2" type="ORF">ENJ61_05680</name>
</gene>
<dbReference type="GO" id="GO:0016226">
    <property type="term" value="P:iron-sulfur cluster assembly"/>
    <property type="evidence" value="ECO:0007669"/>
    <property type="project" value="InterPro"/>
</dbReference>
<sequence>MVKKELQEVEKVLEKIRPALKDHQGSLKVVNVEDGIVYLQFLGGCSDCPVVDVSLKNVVDIALRGNLRWVKKVEILPGKLELS</sequence>
<reference evidence="2" key="1">
    <citation type="journal article" date="2020" name="mSystems">
        <title>Genome- and Community-Level Interaction Insights into Carbon Utilization and Element Cycling Functions of Hydrothermarchaeota in Hydrothermal Sediment.</title>
        <authorList>
            <person name="Zhou Z."/>
            <person name="Liu Y."/>
            <person name="Xu W."/>
            <person name="Pan J."/>
            <person name="Luo Z.H."/>
            <person name="Li M."/>
        </authorList>
    </citation>
    <scope>NUCLEOTIDE SEQUENCE [LARGE SCALE GENOMIC DNA]</scope>
    <source>
        <strain evidence="2">HyVt-501</strain>
    </source>
</reference>
<dbReference type="InterPro" id="IPR001075">
    <property type="entry name" value="NIF_FeS_clus_asmbl_NifU_C"/>
</dbReference>
<dbReference type="GO" id="GO:0051536">
    <property type="term" value="F:iron-sulfur cluster binding"/>
    <property type="evidence" value="ECO:0007669"/>
    <property type="project" value="InterPro"/>
</dbReference>
<dbReference type="InterPro" id="IPR034904">
    <property type="entry name" value="FSCA_dom_sf"/>
</dbReference>
<comment type="caution">
    <text evidence="2">The sequence shown here is derived from an EMBL/GenBank/DDBJ whole genome shotgun (WGS) entry which is preliminary data.</text>
</comment>
<organism evidence="2">
    <name type="scientific">Aquifex aeolicus</name>
    <dbReference type="NCBI Taxonomy" id="63363"/>
    <lineage>
        <taxon>Bacteria</taxon>
        <taxon>Pseudomonadati</taxon>
        <taxon>Aquificota</taxon>
        <taxon>Aquificia</taxon>
        <taxon>Aquificales</taxon>
        <taxon>Aquificaceae</taxon>
        <taxon>Aquifex</taxon>
    </lineage>
</organism>
<feature type="domain" description="NIF system FeS cluster assembly NifU C-terminal" evidence="1">
    <location>
        <begin position="9"/>
        <end position="74"/>
    </location>
</feature>
<dbReference type="SUPFAM" id="SSF117916">
    <property type="entry name" value="Fe-S cluster assembly (FSCA) domain-like"/>
    <property type="match status" value="1"/>
</dbReference>
<evidence type="ECO:0000259" key="1">
    <source>
        <dbReference type="Pfam" id="PF01106"/>
    </source>
</evidence>
<dbReference type="Gene3D" id="3.30.300.130">
    <property type="entry name" value="Fe-S cluster assembly (FSCA)"/>
    <property type="match status" value="1"/>
</dbReference>
<dbReference type="GO" id="GO:0005506">
    <property type="term" value="F:iron ion binding"/>
    <property type="evidence" value="ECO:0007669"/>
    <property type="project" value="InterPro"/>
</dbReference>
<protein>
    <submittedName>
        <fullName evidence="2">NifU family protein</fullName>
    </submittedName>
</protein>
<accession>A0A7C5QIK5</accession>
<proteinExistence type="predicted"/>
<dbReference type="EMBL" id="DRNB01000204">
    <property type="protein sequence ID" value="HHJ64382.1"/>
    <property type="molecule type" value="Genomic_DNA"/>
</dbReference>
<dbReference type="AlphaFoldDB" id="A0A7C5QIK5"/>